<gene>
    <name evidence="2" type="ORF">SAMN05661086_01188</name>
</gene>
<organism evidence="2 3">
    <name type="scientific">Anaeromicropila populeti</name>
    <dbReference type="NCBI Taxonomy" id="37658"/>
    <lineage>
        <taxon>Bacteria</taxon>
        <taxon>Bacillati</taxon>
        <taxon>Bacillota</taxon>
        <taxon>Clostridia</taxon>
        <taxon>Lachnospirales</taxon>
        <taxon>Lachnospiraceae</taxon>
        <taxon>Anaeromicropila</taxon>
    </lineage>
</organism>
<evidence type="ECO:0000259" key="1">
    <source>
        <dbReference type="Pfam" id="PF01610"/>
    </source>
</evidence>
<feature type="non-terminal residue" evidence="2">
    <location>
        <position position="1"/>
    </location>
</feature>
<accession>A0A1I6IXX4</accession>
<dbReference type="Pfam" id="PF01610">
    <property type="entry name" value="DDE_Tnp_ISL3"/>
    <property type="match status" value="1"/>
</dbReference>
<dbReference type="Proteomes" id="UP000199659">
    <property type="component" value="Unassembled WGS sequence"/>
</dbReference>
<evidence type="ECO:0000313" key="2">
    <source>
        <dbReference type="EMBL" id="SFR71090.1"/>
    </source>
</evidence>
<keyword evidence="3" id="KW-1185">Reference proteome</keyword>
<name>A0A1I6IXX4_9FIRM</name>
<reference evidence="2 3" key="1">
    <citation type="submission" date="2016-10" db="EMBL/GenBank/DDBJ databases">
        <authorList>
            <person name="de Groot N.N."/>
        </authorList>
    </citation>
    <scope>NUCLEOTIDE SEQUENCE [LARGE SCALE GENOMIC DNA]</scope>
    <source>
        <strain evidence="2 3">743A</strain>
    </source>
</reference>
<dbReference type="PANTHER" id="PTHR33498:SF1">
    <property type="entry name" value="TRANSPOSASE FOR INSERTION SEQUENCE ELEMENT IS1557"/>
    <property type="match status" value="1"/>
</dbReference>
<proteinExistence type="predicted"/>
<evidence type="ECO:0000313" key="3">
    <source>
        <dbReference type="Proteomes" id="UP000199659"/>
    </source>
</evidence>
<dbReference type="InterPro" id="IPR047951">
    <property type="entry name" value="Transpos_ISL3"/>
</dbReference>
<protein>
    <submittedName>
        <fullName evidence="2">Transposase</fullName>
    </submittedName>
</protein>
<feature type="domain" description="Transposase IS204/IS1001/IS1096/IS1165 DDE" evidence="1">
    <location>
        <begin position="28"/>
        <end position="117"/>
    </location>
</feature>
<dbReference type="AlphaFoldDB" id="A0A1I6IXX4"/>
<dbReference type="EMBL" id="FOYZ01000004">
    <property type="protein sequence ID" value="SFR71090.1"/>
    <property type="molecule type" value="Genomic_DNA"/>
</dbReference>
<dbReference type="PANTHER" id="PTHR33498">
    <property type="entry name" value="TRANSPOSASE FOR INSERTION SEQUENCE ELEMENT IS1557"/>
    <property type="match status" value="1"/>
</dbReference>
<dbReference type="RefSeq" id="WP_177214568.1">
    <property type="nucleotide sequence ID" value="NZ_FOYZ01000004.1"/>
</dbReference>
<sequence>SHVPVSANTVLRILKKENIIIDYNAENIGINNFAFLKRNVYYSVIVDNDTHKRLGVVASRQQPEVIKALGQFQNVKTVTRDFSKSYRAAIQKALPHAKQIVDRFHILKILTEHIGEYLKRTEGHNNKIKLIKRQMYGRCNFNLLRLKILA</sequence>
<dbReference type="InterPro" id="IPR002560">
    <property type="entry name" value="Transposase_DDE"/>
</dbReference>